<dbReference type="PANTHER" id="PTHR43143">
    <property type="entry name" value="METALLOPHOSPHOESTERASE, CALCINEURIN SUPERFAMILY"/>
    <property type="match status" value="1"/>
</dbReference>
<dbReference type="Proteomes" id="UP001068021">
    <property type="component" value="Unassembled WGS sequence"/>
</dbReference>
<evidence type="ECO:0000313" key="1">
    <source>
        <dbReference type="EMBL" id="MCZ3366278.1"/>
    </source>
</evidence>
<proteinExistence type="predicted"/>
<gene>
    <name evidence="2" type="ORF">O3H35_04010</name>
    <name evidence="1" type="ORF">O3H54_10345</name>
</gene>
<reference evidence="2" key="1">
    <citation type="submission" date="2022-12" db="EMBL/GenBank/DDBJ databases">
        <title>Reclassification of two methanogenic archaea species isolated from the Kolyma lowland permafrost.</title>
        <authorList>
            <person name="Trubitsyn V.E."/>
            <person name="Rivkina E.M."/>
            <person name="Shcherbakova V.A."/>
        </authorList>
    </citation>
    <scope>NUCLEOTIDE SEQUENCE</scope>
    <source>
        <strain evidence="1">M2</strain>
        <strain evidence="2">MK4</strain>
    </source>
</reference>
<organism evidence="2">
    <name type="scientific">Methanobacterium veterum</name>
    <dbReference type="NCBI Taxonomy" id="408577"/>
    <lineage>
        <taxon>Archaea</taxon>
        <taxon>Methanobacteriati</taxon>
        <taxon>Methanobacteriota</taxon>
        <taxon>Methanomada group</taxon>
        <taxon>Methanobacteria</taxon>
        <taxon>Methanobacteriales</taxon>
        <taxon>Methanobacteriaceae</taxon>
        <taxon>Methanobacterium</taxon>
    </lineage>
</organism>
<evidence type="ECO:0000313" key="2">
    <source>
        <dbReference type="EMBL" id="MCZ3371786.1"/>
    </source>
</evidence>
<dbReference type="EMBL" id="JAPVES010000029">
    <property type="protein sequence ID" value="MCZ3371786.1"/>
    <property type="molecule type" value="Genomic_DNA"/>
</dbReference>
<sequence length="153" mass="17658">MFGNPYYSFSEKNSYFIVLDDANSDVNNTQMNWLKNELRWSQNCKYRFIFMHIPLYDPRYNSTGKGLSLGNSTTEKTINNLFDEYNVTILFTSHIHGYFHGVWGKTAFITTGGAGSPLSKPPNGVNSTENYFYHYILVNVTDHGVDYELVMYN</sequence>
<keyword evidence="3" id="KW-1185">Reference proteome</keyword>
<dbReference type="PANTHER" id="PTHR43143:SF1">
    <property type="entry name" value="SERINE_THREONINE-PROTEIN PHOSPHATASE CPPED1"/>
    <property type="match status" value="1"/>
</dbReference>
<dbReference type="SUPFAM" id="SSF56300">
    <property type="entry name" value="Metallo-dependent phosphatases"/>
    <property type="match status" value="1"/>
</dbReference>
<dbReference type="EMBL" id="JAPVER010000020">
    <property type="protein sequence ID" value="MCZ3366278.1"/>
    <property type="molecule type" value="Genomic_DNA"/>
</dbReference>
<dbReference type="AlphaFoldDB" id="A0A9E5A386"/>
<accession>A0A9E5A386</accession>
<protein>
    <submittedName>
        <fullName evidence="2">Metallophosphoesterase</fullName>
    </submittedName>
</protein>
<dbReference type="InterPro" id="IPR051918">
    <property type="entry name" value="STPP_CPPED1"/>
</dbReference>
<dbReference type="Gene3D" id="3.60.21.10">
    <property type="match status" value="1"/>
</dbReference>
<name>A0A9E5A386_9EURY</name>
<dbReference type="RefSeq" id="WP_169740461.1">
    <property type="nucleotide sequence ID" value="NZ_JAPVER010000020.1"/>
</dbReference>
<dbReference type="Proteomes" id="UP001074446">
    <property type="component" value="Unassembled WGS sequence"/>
</dbReference>
<comment type="caution">
    <text evidence="2">The sequence shown here is derived from an EMBL/GenBank/DDBJ whole genome shotgun (WGS) entry which is preliminary data.</text>
</comment>
<evidence type="ECO:0000313" key="3">
    <source>
        <dbReference type="Proteomes" id="UP001068021"/>
    </source>
</evidence>
<dbReference type="InterPro" id="IPR029052">
    <property type="entry name" value="Metallo-depent_PP-like"/>
</dbReference>